<keyword evidence="5 6" id="KW-0472">Membrane</keyword>
<feature type="transmembrane region" description="Helical" evidence="6">
    <location>
        <begin position="420"/>
        <end position="440"/>
    </location>
</feature>
<sequence length="514" mass="58336">MEEKKDYVTSEIQSASSVPHDFKNITTITSPLTGKETQGDVALNYVGETVEYTPEEERKLVRKIDFIVLPMVTLIVILQFVDKLTNTFGVMVGLREDLGMHGDMYSWVGSSFYLGYLAFEFIGVRCLQKYPLSRMLSIFIVVWGAILVLHAVPAYGAMITFRVLLGMLESTVMPGMVIIVGQWYHKSEQFLRTTIFYCSMGIGYILSSAMGYGVYVHRNSYVIKPWQVMYIVMGFITMAFGVVFYFYMPDNPQKAWFLNDREKAIAMERARQNKQGYGNPKWKWYQFKEALLDFQAWFFFLFAVFVNIGNGAVTNFSTLLLKGMGFDTTGQILMNMPTGAIEFGVCVIFAYSVRWVKSRMAIGLFAMSVFVMANALLAYGPNNGAKYAGYILSVIFVLTSATLLSNVASNVAGHTKKITVNAMYLIGYCVGNLIGPQTMLASEEPEYPTGKTILLVMACLGWLMTALIWGGYWWKNQQKKKLEGTEIYQKFLEMENVEFCDFTDKENPLFRYEL</sequence>
<accession>A0A642UNB7</accession>
<feature type="transmembrane region" description="Helical" evidence="6">
    <location>
        <begin position="136"/>
        <end position="157"/>
    </location>
</feature>
<evidence type="ECO:0000313" key="8">
    <source>
        <dbReference type="Proteomes" id="UP000449547"/>
    </source>
</evidence>
<dbReference type="InterPro" id="IPR011701">
    <property type="entry name" value="MFS"/>
</dbReference>
<evidence type="ECO:0000256" key="3">
    <source>
        <dbReference type="ARBA" id="ARBA00022692"/>
    </source>
</evidence>
<dbReference type="PANTHER" id="PTHR43791">
    <property type="entry name" value="PERMEASE-RELATED"/>
    <property type="match status" value="1"/>
</dbReference>
<feature type="transmembrane region" description="Helical" evidence="6">
    <location>
        <begin position="387"/>
        <end position="408"/>
    </location>
</feature>
<dbReference type="SUPFAM" id="SSF103473">
    <property type="entry name" value="MFS general substrate transporter"/>
    <property type="match status" value="1"/>
</dbReference>
<protein>
    <recommendedName>
        <fullName evidence="9">Major facilitator superfamily (MFS) profile domain-containing protein</fullName>
    </recommendedName>
</protein>
<dbReference type="GO" id="GO:0022857">
    <property type="term" value="F:transmembrane transporter activity"/>
    <property type="evidence" value="ECO:0007669"/>
    <property type="project" value="InterPro"/>
</dbReference>
<keyword evidence="3 6" id="KW-0812">Transmembrane</keyword>
<dbReference type="GeneID" id="54783298"/>
<name>A0A642UNB7_DIURU</name>
<dbReference type="Gene3D" id="1.20.1250.20">
    <property type="entry name" value="MFS general substrate transporter like domains"/>
    <property type="match status" value="2"/>
</dbReference>
<gene>
    <name evidence="7" type="ORF">DIURU_004647</name>
</gene>
<feature type="transmembrane region" description="Helical" evidence="6">
    <location>
        <begin position="104"/>
        <end position="124"/>
    </location>
</feature>
<evidence type="ECO:0000256" key="6">
    <source>
        <dbReference type="SAM" id="Phobius"/>
    </source>
</evidence>
<keyword evidence="2" id="KW-0813">Transport</keyword>
<feature type="transmembrane region" description="Helical" evidence="6">
    <location>
        <begin position="360"/>
        <end position="381"/>
    </location>
</feature>
<evidence type="ECO:0000256" key="2">
    <source>
        <dbReference type="ARBA" id="ARBA00022448"/>
    </source>
</evidence>
<proteinExistence type="predicted"/>
<dbReference type="OMA" id="CEATHAK"/>
<keyword evidence="8" id="KW-1185">Reference proteome</keyword>
<dbReference type="OrthoDB" id="6730379at2759"/>
<dbReference type="InterPro" id="IPR036259">
    <property type="entry name" value="MFS_trans_sf"/>
</dbReference>
<dbReference type="PANTHER" id="PTHR43791:SF1">
    <property type="entry name" value="ALLANTOATE PERMEASE"/>
    <property type="match status" value="1"/>
</dbReference>
<evidence type="ECO:0000313" key="7">
    <source>
        <dbReference type="EMBL" id="KAA8898527.1"/>
    </source>
</evidence>
<feature type="transmembrane region" description="Helical" evidence="6">
    <location>
        <begin position="332"/>
        <end position="353"/>
    </location>
</feature>
<dbReference type="EMBL" id="SWFT01000140">
    <property type="protein sequence ID" value="KAA8898527.1"/>
    <property type="molecule type" value="Genomic_DNA"/>
</dbReference>
<keyword evidence="4 6" id="KW-1133">Transmembrane helix</keyword>
<feature type="transmembrane region" description="Helical" evidence="6">
    <location>
        <begin position="290"/>
        <end position="312"/>
    </location>
</feature>
<organism evidence="7 8">
    <name type="scientific">Diutina rugosa</name>
    <name type="common">Yeast</name>
    <name type="synonym">Candida rugosa</name>
    <dbReference type="NCBI Taxonomy" id="5481"/>
    <lineage>
        <taxon>Eukaryota</taxon>
        <taxon>Fungi</taxon>
        <taxon>Dikarya</taxon>
        <taxon>Ascomycota</taxon>
        <taxon>Saccharomycotina</taxon>
        <taxon>Pichiomycetes</taxon>
        <taxon>Debaryomycetaceae</taxon>
        <taxon>Diutina</taxon>
    </lineage>
</organism>
<comment type="caution">
    <text evidence="7">The sequence shown here is derived from an EMBL/GenBank/DDBJ whole genome shotgun (WGS) entry which is preliminary data.</text>
</comment>
<feature type="transmembrane region" description="Helical" evidence="6">
    <location>
        <begin position="227"/>
        <end position="248"/>
    </location>
</feature>
<comment type="subcellular location">
    <subcellularLocation>
        <location evidence="1">Membrane</location>
        <topology evidence="1">Multi-pass membrane protein</topology>
    </subcellularLocation>
</comment>
<evidence type="ECO:0000256" key="4">
    <source>
        <dbReference type="ARBA" id="ARBA00022989"/>
    </source>
</evidence>
<feature type="transmembrane region" description="Helical" evidence="6">
    <location>
        <begin position="195"/>
        <end position="215"/>
    </location>
</feature>
<dbReference type="VEuPathDB" id="FungiDB:DIURU_004647"/>
<dbReference type="Proteomes" id="UP000449547">
    <property type="component" value="Unassembled WGS sequence"/>
</dbReference>
<reference evidence="7 8" key="1">
    <citation type="submission" date="2019-07" db="EMBL/GenBank/DDBJ databases">
        <title>Genome assembly of two rare yeast pathogens: Diutina rugosa and Trichomonascus ciferrii.</title>
        <authorList>
            <person name="Mixao V."/>
            <person name="Saus E."/>
            <person name="Hansen A."/>
            <person name="Lass-Flor C."/>
            <person name="Gabaldon T."/>
        </authorList>
    </citation>
    <scope>NUCLEOTIDE SEQUENCE [LARGE SCALE GENOMIC DNA]</scope>
    <source>
        <strain evidence="7 8">CBS 613</strain>
    </source>
</reference>
<feature type="transmembrane region" description="Helical" evidence="6">
    <location>
        <begin position="452"/>
        <end position="474"/>
    </location>
</feature>
<evidence type="ECO:0000256" key="5">
    <source>
        <dbReference type="ARBA" id="ARBA00023136"/>
    </source>
</evidence>
<dbReference type="Pfam" id="PF07690">
    <property type="entry name" value="MFS_1"/>
    <property type="match status" value="1"/>
</dbReference>
<dbReference type="GO" id="GO:0016020">
    <property type="term" value="C:membrane"/>
    <property type="evidence" value="ECO:0007669"/>
    <property type="project" value="UniProtKB-SubCell"/>
</dbReference>
<dbReference type="AlphaFoldDB" id="A0A642UNB7"/>
<feature type="transmembrane region" description="Helical" evidence="6">
    <location>
        <begin position="64"/>
        <end position="81"/>
    </location>
</feature>
<dbReference type="RefSeq" id="XP_034010551.1">
    <property type="nucleotide sequence ID" value="XM_034157543.1"/>
</dbReference>
<feature type="transmembrane region" description="Helical" evidence="6">
    <location>
        <begin position="163"/>
        <end position="183"/>
    </location>
</feature>
<evidence type="ECO:0008006" key="9">
    <source>
        <dbReference type="Google" id="ProtNLM"/>
    </source>
</evidence>
<evidence type="ECO:0000256" key="1">
    <source>
        <dbReference type="ARBA" id="ARBA00004141"/>
    </source>
</evidence>